<dbReference type="Proteomes" id="UP001165060">
    <property type="component" value="Unassembled WGS sequence"/>
</dbReference>
<feature type="compositionally biased region" description="Basic and acidic residues" evidence="1">
    <location>
        <begin position="79"/>
        <end position="89"/>
    </location>
</feature>
<keyword evidence="3" id="KW-1185">Reference proteome</keyword>
<feature type="region of interest" description="Disordered" evidence="1">
    <location>
        <begin position="66"/>
        <end position="102"/>
    </location>
</feature>
<accession>A0ABQ6MM33</accession>
<reference evidence="2 3" key="1">
    <citation type="journal article" date="2023" name="Commun. Biol.">
        <title>Genome analysis of Parmales, the sister group of diatoms, reveals the evolutionary specialization of diatoms from phago-mixotrophs to photoautotrophs.</title>
        <authorList>
            <person name="Ban H."/>
            <person name="Sato S."/>
            <person name="Yoshikawa S."/>
            <person name="Yamada K."/>
            <person name="Nakamura Y."/>
            <person name="Ichinomiya M."/>
            <person name="Sato N."/>
            <person name="Blanc-Mathieu R."/>
            <person name="Endo H."/>
            <person name="Kuwata A."/>
            <person name="Ogata H."/>
        </authorList>
    </citation>
    <scope>NUCLEOTIDE SEQUENCE [LARGE SCALE GENOMIC DNA]</scope>
</reference>
<evidence type="ECO:0000256" key="1">
    <source>
        <dbReference type="SAM" id="MobiDB-lite"/>
    </source>
</evidence>
<protein>
    <submittedName>
        <fullName evidence="2">Uncharacterized protein</fullName>
    </submittedName>
</protein>
<dbReference type="EMBL" id="BRYB01001578">
    <property type="protein sequence ID" value="GMI28922.1"/>
    <property type="molecule type" value="Genomic_DNA"/>
</dbReference>
<gene>
    <name evidence="2" type="ORF">TeGR_g7535</name>
</gene>
<name>A0ABQ6MM33_9STRA</name>
<comment type="caution">
    <text evidence="2">The sequence shown here is derived from an EMBL/GenBank/DDBJ whole genome shotgun (WGS) entry which is preliminary data.</text>
</comment>
<feature type="non-terminal residue" evidence="2">
    <location>
        <position position="1"/>
    </location>
</feature>
<evidence type="ECO:0000313" key="2">
    <source>
        <dbReference type="EMBL" id="GMI28922.1"/>
    </source>
</evidence>
<proteinExistence type="predicted"/>
<organism evidence="2 3">
    <name type="scientific">Tetraparma gracilis</name>
    <dbReference type="NCBI Taxonomy" id="2962635"/>
    <lineage>
        <taxon>Eukaryota</taxon>
        <taxon>Sar</taxon>
        <taxon>Stramenopiles</taxon>
        <taxon>Ochrophyta</taxon>
        <taxon>Bolidophyceae</taxon>
        <taxon>Parmales</taxon>
        <taxon>Triparmaceae</taxon>
        <taxon>Tetraparma</taxon>
    </lineage>
</organism>
<evidence type="ECO:0000313" key="3">
    <source>
        <dbReference type="Proteomes" id="UP001165060"/>
    </source>
</evidence>
<sequence>INIKPVDPATLLPDLKAHSAENTRHGDFMQTVFEVTFDRNTRTFSASYQGDTAALQKAIEGIAAEEKAKGEGVEGAPTAEKEKGGERLSKRARLGSGAEAMN</sequence>